<evidence type="ECO:0000256" key="1">
    <source>
        <dbReference type="SAM" id="Phobius"/>
    </source>
</evidence>
<feature type="transmembrane region" description="Helical" evidence="1">
    <location>
        <begin position="133"/>
        <end position="158"/>
    </location>
</feature>
<protein>
    <recommendedName>
        <fullName evidence="4">Membrane domain of glycerophosphoryl diester phosphodiesterase</fullName>
    </recommendedName>
</protein>
<keyword evidence="3" id="KW-1185">Reference proteome</keyword>
<dbReference type="AlphaFoldDB" id="A0A286AE99"/>
<feature type="transmembrane region" description="Helical" evidence="1">
    <location>
        <begin position="245"/>
        <end position="265"/>
    </location>
</feature>
<dbReference type="OrthoDB" id="1049480at2"/>
<evidence type="ECO:0000313" key="3">
    <source>
        <dbReference type="Proteomes" id="UP000219281"/>
    </source>
</evidence>
<evidence type="ECO:0000313" key="2">
    <source>
        <dbReference type="EMBL" id="SOD20220.1"/>
    </source>
</evidence>
<feature type="transmembrane region" description="Helical" evidence="1">
    <location>
        <begin position="192"/>
        <end position="225"/>
    </location>
</feature>
<dbReference type="RefSeq" id="WP_097133689.1">
    <property type="nucleotide sequence ID" value="NZ_OCMT01000004.1"/>
</dbReference>
<keyword evidence="1" id="KW-0812">Transmembrane</keyword>
<sequence length="295" mass="33199">MKENIEFRQVRSFEEVLSGTLLFVKQNFKALLKTFFSLCGVFILGGMLSTIFMQLQMTDNMTASIQSGAYDGMSVWGQMLGLPYLLVILFLVLNYTAMYTSILSFVAVYIAKGNVTPTVEEVWTYFKYYFFRVLWSGLLVSIIWVVCTMFCLIPGIYVTPAFSIFYAIMILENADFGTAFGRAFALVKQNWWVTFATLLVIGIITGVCMMIVYMPSYILMMVSAFSGGGLQVLKGYQLFSAISQYLAQVFMIIPLVATAFIYFNLAERKESAGLMSRIEGFGNTPAPVSHPEEDY</sequence>
<dbReference type="Proteomes" id="UP000219281">
    <property type="component" value="Unassembled WGS sequence"/>
</dbReference>
<proteinExistence type="predicted"/>
<reference evidence="3" key="1">
    <citation type="submission" date="2017-09" db="EMBL/GenBank/DDBJ databases">
        <authorList>
            <person name="Varghese N."/>
            <person name="Submissions S."/>
        </authorList>
    </citation>
    <scope>NUCLEOTIDE SEQUENCE [LARGE SCALE GENOMIC DNA]</scope>
    <source>
        <strain evidence="3">CGMCC 1.12803</strain>
    </source>
</reference>
<feature type="transmembrane region" description="Helical" evidence="1">
    <location>
        <begin position="35"/>
        <end position="55"/>
    </location>
</feature>
<evidence type="ECO:0008006" key="4">
    <source>
        <dbReference type="Google" id="ProtNLM"/>
    </source>
</evidence>
<feature type="transmembrane region" description="Helical" evidence="1">
    <location>
        <begin position="164"/>
        <end position="185"/>
    </location>
</feature>
<name>A0A286AE99_9SPHI</name>
<dbReference type="EMBL" id="OCMT01000004">
    <property type="protein sequence ID" value="SOD20220.1"/>
    <property type="molecule type" value="Genomic_DNA"/>
</dbReference>
<accession>A0A286AE99</accession>
<keyword evidence="1" id="KW-1133">Transmembrane helix</keyword>
<feature type="transmembrane region" description="Helical" evidence="1">
    <location>
        <begin position="75"/>
        <end position="95"/>
    </location>
</feature>
<keyword evidence="1" id="KW-0472">Membrane</keyword>
<organism evidence="2 3">
    <name type="scientific">Pedobacter xixiisoli</name>
    <dbReference type="NCBI Taxonomy" id="1476464"/>
    <lineage>
        <taxon>Bacteria</taxon>
        <taxon>Pseudomonadati</taxon>
        <taxon>Bacteroidota</taxon>
        <taxon>Sphingobacteriia</taxon>
        <taxon>Sphingobacteriales</taxon>
        <taxon>Sphingobacteriaceae</taxon>
        <taxon>Pedobacter</taxon>
    </lineage>
</organism>
<gene>
    <name evidence="2" type="ORF">SAMN06297358_3933</name>
</gene>